<gene>
    <name evidence="3" type="ORF">BT63DRAFT_381931</name>
</gene>
<dbReference type="AlphaFoldDB" id="A0A6A6UUQ7"/>
<evidence type="ECO:0000313" key="4">
    <source>
        <dbReference type="Proteomes" id="UP000799302"/>
    </source>
</evidence>
<dbReference type="PANTHER" id="PTHR33112">
    <property type="entry name" value="DOMAIN PROTEIN, PUTATIVE-RELATED"/>
    <property type="match status" value="1"/>
</dbReference>
<feature type="region of interest" description="Disordered" evidence="1">
    <location>
        <begin position="1"/>
        <end position="83"/>
    </location>
</feature>
<proteinExistence type="predicted"/>
<dbReference type="Pfam" id="PF06985">
    <property type="entry name" value="HET"/>
    <property type="match status" value="1"/>
</dbReference>
<dbReference type="Proteomes" id="UP000799302">
    <property type="component" value="Unassembled WGS sequence"/>
</dbReference>
<organism evidence="3 4">
    <name type="scientific">Microthyrium microscopicum</name>
    <dbReference type="NCBI Taxonomy" id="703497"/>
    <lineage>
        <taxon>Eukaryota</taxon>
        <taxon>Fungi</taxon>
        <taxon>Dikarya</taxon>
        <taxon>Ascomycota</taxon>
        <taxon>Pezizomycotina</taxon>
        <taxon>Dothideomycetes</taxon>
        <taxon>Dothideomycetes incertae sedis</taxon>
        <taxon>Microthyriales</taxon>
        <taxon>Microthyriaceae</taxon>
        <taxon>Microthyrium</taxon>
    </lineage>
</organism>
<feature type="compositionally biased region" description="Polar residues" evidence="1">
    <location>
        <begin position="39"/>
        <end position="48"/>
    </location>
</feature>
<feature type="domain" description="Heterokaryon incompatibility" evidence="2">
    <location>
        <begin position="308"/>
        <end position="464"/>
    </location>
</feature>
<name>A0A6A6UUQ7_9PEZI</name>
<dbReference type="PANTHER" id="PTHR33112:SF1">
    <property type="entry name" value="HETEROKARYON INCOMPATIBILITY DOMAIN-CONTAINING PROTEIN"/>
    <property type="match status" value="1"/>
</dbReference>
<reference evidence="3" key="1">
    <citation type="journal article" date="2020" name="Stud. Mycol.">
        <title>101 Dothideomycetes genomes: a test case for predicting lifestyles and emergence of pathogens.</title>
        <authorList>
            <person name="Haridas S."/>
            <person name="Albert R."/>
            <person name="Binder M."/>
            <person name="Bloem J."/>
            <person name="Labutti K."/>
            <person name="Salamov A."/>
            <person name="Andreopoulos B."/>
            <person name="Baker S."/>
            <person name="Barry K."/>
            <person name="Bills G."/>
            <person name="Bluhm B."/>
            <person name="Cannon C."/>
            <person name="Castanera R."/>
            <person name="Culley D."/>
            <person name="Daum C."/>
            <person name="Ezra D."/>
            <person name="Gonzalez J."/>
            <person name="Henrissat B."/>
            <person name="Kuo A."/>
            <person name="Liang C."/>
            <person name="Lipzen A."/>
            <person name="Lutzoni F."/>
            <person name="Magnuson J."/>
            <person name="Mondo S."/>
            <person name="Nolan M."/>
            <person name="Ohm R."/>
            <person name="Pangilinan J."/>
            <person name="Park H.-J."/>
            <person name="Ramirez L."/>
            <person name="Alfaro M."/>
            <person name="Sun H."/>
            <person name="Tritt A."/>
            <person name="Yoshinaga Y."/>
            <person name="Zwiers L.-H."/>
            <person name="Turgeon B."/>
            <person name="Goodwin S."/>
            <person name="Spatafora J."/>
            <person name="Crous P."/>
            <person name="Grigoriev I."/>
        </authorList>
    </citation>
    <scope>NUCLEOTIDE SEQUENCE</scope>
    <source>
        <strain evidence="3">CBS 115976</strain>
    </source>
</reference>
<feature type="compositionally biased region" description="Polar residues" evidence="1">
    <location>
        <begin position="67"/>
        <end position="83"/>
    </location>
</feature>
<evidence type="ECO:0000259" key="2">
    <source>
        <dbReference type="Pfam" id="PF06985"/>
    </source>
</evidence>
<feature type="compositionally biased region" description="Basic and acidic residues" evidence="1">
    <location>
        <begin position="10"/>
        <end position="22"/>
    </location>
</feature>
<evidence type="ECO:0000256" key="1">
    <source>
        <dbReference type="SAM" id="MobiDB-lite"/>
    </source>
</evidence>
<keyword evidence="4" id="KW-1185">Reference proteome</keyword>
<dbReference type="InterPro" id="IPR010730">
    <property type="entry name" value="HET"/>
</dbReference>
<evidence type="ECO:0000313" key="3">
    <source>
        <dbReference type="EMBL" id="KAF2675177.1"/>
    </source>
</evidence>
<protein>
    <submittedName>
        <fullName evidence="3">HET-domain-containing protein</fullName>
    </submittedName>
</protein>
<accession>A0A6A6UUQ7</accession>
<dbReference type="EMBL" id="MU004230">
    <property type="protein sequence ID" value="KAF2675177.1"/>
    <property type="molecule type" value="Genomic_DNA"/>
</dbReference>
<dbReference type="OrthoDB" id="5428863at2759"/>
<sequence>MFLARLLSQRGEDRQQDVRSREIPTSYPRRRHTLDTNIDRTPQASSTALVLRQPRDPNSPETPPMLSRSSTFGSTVSYGGSSTENHCSHRRSCRICSSLKRFIRNDEHNGQVSRYFGHVKVRREHVPGYTIITVAKPLVVDVTCRRCQEIYTCPQCLKLTLLMQIDVETLHEDEVNLPMEVWAKAPDKSKGYSSLNRQLFPLKGALIGQRVDWYGQNVHAQITWSPLPERQLIMIPSENISRSNAPIRIRDSQCVDVKFMQLALRRCEAEHVKCVNPWQNAFEGVHVPILLMDLKERCIVASSTDAPYVTLSYVWGDATDTFECRRESIAGLRAKGSLDDRSFFSAPQTILDAMDFAEAMGERYIWIDRYCIVQDDHGQKASQILSMAAVYAKARFTIIAADGSAKDGLAGWPSRMGEADIDFTSRRQSNVWYSGREVSVIAGLDFQTAALGESWVSRGWTFQEQIFSRRAIVFHGGLSFWKCQRCFWQEDFRDPTRAEEGPLADVEKLTPLAWPDLCQLKHLLEKYALRILSYPSDSLHAFSGISSFLQPYFPGGFLFGLPEMWFDVALLWQPKVPLQDRVHLAKSKGQPTGSLPSWSWARWKGALDLHNWAIAGIHCIPEQPNEPLHALRCKIMPIVKWTKSLASKESKTPILNNFAMHRKNAEKRSVQLPRGWTRRTTLDMAYGGSTVDRFFHASIDSNTGFMYPIPLASDAPLPRGCGDDSAWLPAISGKVMRMYAQLGQRVTNSNFPGESPQRNDCCCWAQLLASNTKRQIGMIVLNVEDSDKEPQDLDIFHDRGIPLATETQYPWKPTVRQRKSIELEMIAISRGTLTWPQGDEHSIGTFDDWEFEQSVSDGAEKRYEYYNVMWIERLGESQGIIAERRGLGRIQRAMWEELYLDQIDITLR</sequence>